<dbReference type="EMBL" id="MK500608">
    <property type="protein sequence ID" value="QBK93935.1"/>
    <property type="molecule type" value="Genomic_DNA"/>
</dbReference>
<organism evidence="2">
    <name type="scientific">Pithovirus LCPAC406</name>
    <dbReference type="NCBI Taxonomy" id="2506599"/>
    <lineage>
        <taxon>Viruses</taxon>
        <taxon>Pithoviruses</taxon>
    </lineage>
</organism>
<name>A0A481ZF00_9VIRU</name>
<gene>
    <name evidence="2" type="ORF">LCPAC406_02490</name>
</gene>
<keyword evidence="1" id="KW-1133">Transmembrane helix</keyword>
<feature type="transmembrane region" description="Helical" evidence="1">
    <location>
        <begin position="7"/>
        <end position="30"/>
    </location>
</feature>
<keyword evidence="1" id="KW-0472">Membrane</keyword>
<evidence type="ECO:0000313" key="2">
    <source>
        <dbReference type="EMBL" id="QBK93935.1"/>
    </source>
</evidence>
<protein>
    <submittedName>
        <fullName evidence="2">Membrane protein</fullName>
    </submittedName>
</protein>
<keyword evidence="1" id="KW-0812">Transmembrane</keyword>
<proteinExistence type="predicted"/>
<accession>A0A481ZF00</accession>
<reference evidence="2" key="1">
    <citation type="journal article" date="2019" name="MBio">
        <title>Virus Genomes from Deep Sea Sediments Expand the Ocean Megavirome and Support Independent Origins of Viral Gigantism.</title>
        <authorList>
            <person name="Backstrom D."/>
            <person name="Yutin N."/>
            <person name="Jorgensen S.L."/>
            <person name="Dharamshi J."/>
            <person name="Homa F."/>
            <person name="Zaremba-Niedwiedzka K."/>
            <person name="Spang A."/>
            <person name="Wolf Y.I."/>
            <person name="Koonin E.V."/>
            <person name="Ettema T.J."/>
        </authorList>
    </citation>
    <scope>NUCLEOTIDE SEQUENCE</scope>
</reference>
<sequence>MVDTGPNIIAIVVIVIFLLVLIAVFIWSMLNPPEVVTDDEPLPDFNALFVSSLSTEWEIVSEDDCLKYTFVYPEQPTLDTFTLDSMIGIPFPKDPTCPFSDEIGAQKFTRRCTFSECTDDSGNTFAEDDIQVLYKQCVLNQDCPQTLALISIRFNPDLDPICITQTSPLTLTPCNPADPMQLFAIERLNTQFAKITNKEGLCIVKGNSTPDVPPLGIGTELVMGPCPINAFTWDLLNAKRYPSPDDPTVTNFVPQQIVFWDKATDQTVQAVDVIESDPPLMSMSNSLNIGQIVVLSQLDDGSSPNLSSLFNAQILDYSFYDYVITQPTQPIPGVTVFPFFSNLPEISLSTN</sequence>
<evidence type="ECO:0000256" key="1">
    <source>
        <dbReference type="SAM" id="Phobius"/>
    </source>
</evidence>